<dbReference type="InterPro" id="IPR056423">
    <property type="entry name" value="BACK_BPM_SPOP"/>
</dbReference>
<dbReference type="SUPFAM" id="SSF54695">
    <property type="entry name" value="POZ domain"/>
    <property type="match status" value="1"/>
</dbReference>
<evidence type="ECO:0000259" key="3">
    <source>
        <dbReference type="Pfam" id="PF24570"/>
    </source>
</evidence>
<accession>A0A9R1C356</accession>
<dbReference type="InterPro" id="IPR011333">
    <property type="entry name" value="SKP1/BTB/POZ_sf"/>
</dbReference>
<evidence type="ECO:0000313" key="4">
    <source>
        <dbReference type="EMBL" id="VAI90658.1"/>
    </source>
</evidence>
<gene>
    <name evidence="4" type="ORF">TRITD_7Bv1G165130</name>
</gene>
<dbReference type="Pfam" id="PF24570">
    <property type="entry name" value="BACK_BPM_SPOP"/>
    <property type="match status" value="1"/>
</dbReference>
<dbReference type="EMBL" id="LT934124">
    <property type="protein sequence ID" value="VAI90658.1"/>
    <property type="molecule type" value="Genomic_DNA"/>
</dbReference>
<dbReference type="Gramene" id="TRITD7Bv1G165130.1">
    <property type="protein sequence ID" value="TRITD7Bv1G165130.1"/>
    <property type="gene ID" value="TRITD7Bv1G165130"/>
</dbReference>
<evidence type="ECO:0000313" key="5">
    <source>
        <dbReference type="Proteomes" id="UP000324705"/>
    </source>
</evidence>
<dbReference type="PANTHER" id="PTHR26379">
    <property type="entry name" value="BTB/POZ AND MATH DOMAIN-CONTAINING PROTEIN 1"/>
    <property type="match status" value="1"/>
</dbReference>
<keyword evidence="5" id="KW-1185">Reference proteome</keyword>
<dbReference type="AlphaFoldDB" id="A0A9R1C356"/>
<dbReference type="GO" id="GO:0016567">
    <property type="term" value="P:protein ubiquitination"/>
    <property type="evidence" value="ECO:0007669"/>
    <property type="project" value="InterPro"/>
</dbReference>
<sequence length="99" mass="11132">MAEFFGETKEESSARVEVKDMDPEAFRSMLHFVYTDATTLALADQRGCSLLKAKCLEFIVSTPEILDVVMATEGYKQLETSCPSVLRELLKSARERMCS</sequence>
<feature type="domain" description="BPM/SPOP BACK" evidence="3">
    <location>
        <begin position="37"/>
        <end position="90"/>
    </location>
</feature>
<reference evidence="4 5" key="1">
    <citation type="submission" date="2017-09" db="EMBL/GenBank/DDBJ databases">
        <authorList>
            <consortium name="International Durum Wheat Genome Sequencing Consortium (IDWGSC)"/>
            <person name="Milanesi L."/>
        </authorList>
    </citation>
    <scope>NUCLEOTIDE SEQUENCE [LARGE SCALE GENOMIC DNA]</scope>
    <source>
        <strain evidence="5">cv. Svevo</strain>
    </source>
</reference>
<proteinExistence type="inferred from homology"/>
<organism evidence="4 5">
    <name type="scientific">Triticum turgidum subsp. durum</name>
    <name type="common">Durum wheat</name>
    <name type="synonym">Triticum durum</name>
    <dbReference type="NCBI Taxonomy" id="4567"/>
    <lineage>
        <taxon>Eukaryota</taxon>
        <taxon>Viridiplantae</taxon>
        <taxon>Streptophyta</taxon>
        <taxon>Embryophyta</taxon>
        <taxon>Tracheophyta</taxon>
        <taxon>Spermatophyta</taxon>
        <taxon>Magnoliopsida</taxon>
        <taxon>Liliopsida</taxon>
        <taxon>Poales</taxon>
        <taxon>Poaceae</taxon>
        <taxon>BOP clade</taxon>
        <taxon>Pooideae</taxon>
        <taxon>Triticodae</taxon>
        <taxon>Triticeae</taxon>
        <taxon>Triticinae</taxon>
        <taxon>Triticum</taxon>
    </lineage>
</organism>
<comment type="similarity">
    <text evidence="2">Belongs to the Tdpoz family.</text>
</comment>
<dbReference type="Proteomes" id="UP000324705">
    <property type="component" value="Chromosome 7B"/>
</dbReference>
<dbReference type="PANTHER" id="PTHR26379:SF435">
    <property type="entry name" value="BTB DOMAIN-CONTAINING PROTEIN"/>
    <property type="match status" value="1"/>
</dbReference>
<name>A0A9R1C356_TRITD</name>
<evidence type="ECO:0000256" key="1">
    <source>
        <dbReference type="ARBA" id="ARBA00004906"/>
    </source>
</evidence>
<evidence type="ECO:0000256" key="2">
    <source>
        <dbReference type="ARBA" id="ARBA00010846"/>
    </source>
</evidence>
<protein>
    <recommendedName>
        <fullName evidence="3">BPM/SPOP BACK domain-containing protein</fullName>
    </recommendedName>
</protein>
<dbReference type="InterPro" id="IPR045005">
    <property type="entry name" value="BPM1-6"/>
</dbReference>
<dbReference type="Gene3D" id="1.25.40.420">
    <property type="match status" value="1"/>
</dbReference>
<comment type="pathway">
    <text evidence="1">Protein modification; protein ubiquitination.</text>
</comment>